<dbReference type="GO" id="GO:0000981">
    <property type="term" value="F:DNA-binding transcription factor activity, RNA polymerase II-specific"/>
    <property type="evidence" value="ECO:0007669"/>
    <property type="project" value="TreeGrafter"/>
</dbReference>
<protein>
    <recommendedName>
        <fullName evidence="8">TEA domain-containing protein</fullName>
    </recommendedName>
</protein>
<dbReference type="AlphaFoldDB" id="A0AAV5S3U8"/>
<comment type="similarity">
    <text evidence="2">Belongs to the TEC1 family.</text>
</comment>
<sequence length="549" mass="60899">MESNNMPAQGKEPYLTLEQAQVEKATNGYVPQQLAYVNIPQAEHDTTLFPFMYGHDKWPHKVEKAFTTALRLIMKSGTSKIKVRNKNYGRNELISLYIRYETGEVRTKKQISSHIQVWKKSILNKSSSNMRLTTLDTEILNLIERGAEQTEESLKRFYGTFETIIDSLSKEAVINPYQTAPTFIDPNRNVTNIYPQQYSREIAYGNFKSIVPTNNEMIANGQIRYAYPVNAQSFIPQQPNPVPMQYYPGYVPVENYPVQQYDMAYAVNNKPPFVNYQRPLPEYYKPAGEVVDPHYMPQAPEGWQGAPGIPYQGWASPAQSVQIPHPHPRTRDVHTEQAHIQSSSQYSAGPPPSIGLPGGVVPVMGETDKIPQPSNVFNPALQQHHEMERVKLPPLPQPGFPAAGSSQINAIPQPDVGKQNSINNRMGTPAGIVTQHTTVSPTPVMTTPLDGSQFGRGEPMKHPVPVPNEAAAHSETPTVTGGPPGHIVPGVYRSPPAQPAMPNQQAGKQPVVILPAYPYYQQPPGHVPVTNHTSSNESTSESLPSMRPQ</sequence>
<comment type="caution">
    <text evidence="9">The sequence shown here is derived from an EMBL/GenBank/DDBJ whole genome shotgun (WGS) entry which is preliminary data.</text>
</comment>
<evidence type="ECO:0000259" key="8">
    <source>
        <dbReference type="PROSITE" id="PS51088"/>
    </source>
</evidence>
<gene>
    <name evidence="9" type="ORF">DAKH74_049970</name>
</gene>
<keyword evidence="10" id="KW-1185">Reference proteome</keyword>
<evidence type="ECO:0000256" key="7">
    <source>
        <dbReference type="SAM" id="MobiDB-lite"/>
    </source>
</evidence>
<dbReference type="PANTHER" id="PTHR11834">
    <property type="entry name" value="TRANSCRIPTIONAL ENHANCER FACTOR TEF RELATED"/>
    <property type="match status" value="1"/>
</dbReference>
<evidence type="ECO:0000256" key="6">
    <source>
        <dbReference type="PROSITE-ProRule" id="PRU00505"/>
    </source>
</evidence>
<dbReference type="InterPro" id="IPR000818">
    <property type="entry name" value="TEA/ATTS_dom"/>
</dbReference>
<reference evidence="9 10" key="1">
    <citation type="journal article" date="2023" name="Elife">
        <title>Identification of key yeast species and microbe-microbe interactions impacting larval growth of Drosophila in the wild.</title>
        <authorList>
            <person name="Mure A."/>
            <person name="Sugiura Y."/>
            <person name="Maeda R."/>
            <person name="Honda K."/>
            <person name="Sakurai N."/>
            <person name="Takahashi Y."/>
            <person name="Watada M."/>
            <person name="Katoh T."/>
            <person name="Gotoh A."/>
            <person name="Gotoh Y."/>
            <person name="Taniguchi I."/>
            <person name="Nakamura K."/>
            <person name="Hayashi T."/>
            <person name="Katayama T."/>
            <person name="Uemura T."/>
            <person name="Hattori Y."/>
        </authorList>
    </citation>
    <scope>NUCLEOTIDE SEQUENCE [LARGE SCALE GENOMIC DNA]</scope>
    <source>
        <strain evidence="9 10">KH-74</strain>
    </source>
</reference>
<accession>A0AAV5S3U8</accession>
<dbReference type="GO" id="GO:0000978">
    <property type="term" value="F:RNA polymerase II cis-regulatory region sequence-specific DNA binding"/>
    <property type="evidence" value="ECO:0007669"/>
    <property type="project" value="TreeGrafter"/>
</dbReference>
<dbReference type="Pfam" id="PF01285">
    <property type="entry name" value="TEA"/>
    <property type="match status" value="1"/>
</dbReference>
<dbReference type="GO" id="GO:0005667">
    <property type="term" value="C:transcription regulator complex"/>
    <property type="evidence" value="ECO:0007669"/>
    <property type="project" value="TreeGrafter"/>
</dbReference>
<dbReference type="InterPro" id="IPR050937">
    <property type="entry name" value="TEC1_TEAD_TF"/>
</dbReference>
<evidence type="ECO:0000256" key="5">
    <source>
        <dbReference type="ARBA" id="ARBA00023242"/>
    </source>
</evidence>
<dbReference type="PROSITE" id="PS00554">
    <property type="entry name" value="TEA_1"/>
    <property type="match status" value="1"/>
</dbReference>
<dbReference type="PANTHER" id="PTHR11834:SF0">
    <property type="entry name" value="PROTEIN SCALLOPED"/>
    <property type="match status" value="1"/>
</dbReference>
<feature type="region of interest" description="Disordered" evidence="7">
    <location>
        <begin position="468"/>
        <end position="549"/>
    </location>
</feature>
<dbReference type="GO" id="GO:0005634">
    <property type="term" value="C:nucleus"/>
    <property type="evidence" value="ECO:0007669"/>
    <property type="project" value="UniProtKB-SubCell"/>
</dbReference>
<dbReference type="EMBL" id="BTGD01000025">
    <property type="protein sequence ID" value="GMM58380.1"/>
    <property type="molecule type" value="Genomic_DNA"/>
</dbReference>
<evidence type="ECO:0000256" key="4">
    <source>
        <dbReference type="ARBA" id="ARBA00023163"/>
    </source>
</evidence>
<proteinExistence type="inferred from homology"/>
<feature type="DNA-binding region" description="TEA" evidence="6">
    <location>
        <begin position="51"/>
        <end position="125"/>
    </location>
</feature>
<evidence type="ECO:0000256" key="1">
    <source>
        <dbReference type="ARBA" id="ARBA00004123"/>
    </source>
</evidence>
<dbReference type="Gene3D" id="6.10.20.40">
    <property type="entry name" value="TEA/ATTS domain"/>
    <property type="match status" value="1"/>
</dbReference>
<evidence type="ECO:0000256" key="2">
    <source>
        <dbReference type="ARBA" id="ARBA00008421"/>
    </source>
</evidence>
<keyword evidence="5" id="KW-0539">Nucleus</keyword>
<keyword evidence="3" id="KW-0805">Transcription regulation</keyword>
<dbReference type="SMART" id="SM00426">
    <property type="entry name" value="TEA"/>
    <property type="match status" value="1"/>
</dbReference>
<feature type="compositionally biased region" description="Low complexity" evidence="7">
    <location>
        <begin position="530"/>
        <end position="542"/>
    </location>
</feature>
<evidence type="ECO:0000313" key="10">
    <source>
        <dbReference type="Proteomes" id="UP001377567"/>
    </source>
</evidence>
<keyword evidence="4" id="KW-0804">Transcription</keyword>
<evidence type="ECO:0000256" key="3">
    <source>
        <dbReference type="ARBA" id="ARBA00023015"/>
    </source>
</evidence>
<name>A0AAV5S3U8_MAUHU</name>
<evidence type="ECO:0000313" key="9">
    <source>
        <dbReference type="EMBL" id="GMM58380.1"/>
    </source>
</evidence>
<comment type="subcellular location">
    <subcellularLocation>
        <location evidence="1">Nucleus</location>
    </subcellularLocation>
</comment>
<dbReference type="PRINTS" id="PR00065">
    <property type="entry name" value="TEADOMAIN"/>
</dbReference>
<organism evidence="9 10">
    <name type="scientific">Maudiozyma humilis</name>
    <name type="common">Sour dough yeast</name>
    <name type="synonym">Kazachstania humilis</name>
    <dbReference type="NCBI Taxonomy" id="51915"/>
    <lineage>
        <taxon>Eukaryota</taxon>
        <taxon>Fungi</taxon>
        <taxon>Dikarya</taxon>
        <taxon>Ascomycota</taxon>
        <taxon>Saccharomycotina</taxon>
        <taxon>Saccharomycetes</taxon>
        <taxon>Saccharomycetales</taxon>
        <taxon>Saccharomycetaceae</taxon>
        <taxon>Maudiozyma</taxon>
    </lineage>
</organism>
<dbReference type="InterPro" id="IPR038096">
    <property type="entry name" value="TEA/ATTS_sf"/>
</dbReference>
<dbReference type="Proteomes" id="UP001377567">
    <property type="component" value="Unassembled WGS sequence"/>
</dbReference>
<dbReference type="PROSITE" id="PS51088">
    <property type="entry name" value="TEA_2"/>
    <property type="match status" value="1"/>
</dbReference>
<feature type="domain" description="TEA" evidence="8">
    <location>
        <begin position="51"/>
        <end position="125"/>
    </location>
</feature>